<dbReference type="InterPro" id="IPR036291">
    <property type="entry name" value="NAD(P)-bd_dom_sf"/>
</dbReference>
<dbReference type="SUPFAM" id="SSF51735">
    <property type="entry name" value="NAD(P)-binding Rossmann-fold domains"/>
    <property type="match status" value="1"/>
</dbReference>
<sequence>MQKLLLLGGSVFVGRALRQRLVAQGFDVTAVTRGLVPTEWGAAHHIACDRRDVQQLASRLRGHTFDAVVDASCYGPEDCRALLAALPALPTTYVLLSSAAVYQRSTAPLPFAEASPAHGDEIWGPYGRDKAAAEAVLLSASAVPRPFVLRPPYIYGPGNNLDRERFVWARQLANEPIFVPGDGETLIQFVGIDDVARVIAGLLDPQCTVAPGIYNLASETYVSFNQYIALLGQITGRQSHVVHVADPTIPAREYFPFRKAHLVLSTQKLAAWSERPQTPLRQGLQATFDGIAASSDFTVEPSPREVELRRLAAGR</sequence>
<dbReference type="RefSeq" id="WP_184861947.1">
    <property type="nucleotide sequence ID" value="NZ_JACHLK010000011.1"/>
</dbReference>
<comment type="caution">
    <text evidence="2">The sequence shown here is derived from an EMBL/GenBank/DDBJ whole genome shotgun (WGS) entry which is preliminary data.</text>
</comment>
<dbReference type="InterPro" id="IPR001509">
    <property type="entry name" value="Epimerase_deHydtase"/>
</dbReference>
<keyword evidence="3" id="KW-1185">Reference proteome</keyword>
<gene>
    <name evidence="2" type="ORF">HNP48_004896</name>
</gene>
<reference evidence="2 3" key="1">
    <citation type="submission" date="2020-08" db="EMBL/GenBank/DDBJ databases">
        <title>Functional genomics of gut bacteria from endangered species of beetles.</title>
        <authorList>
            <person name="Carlos-Shanley C."/>
        </authorList>
    </citation>
    <scope>NUCLEOTIDE SEQUENCE [LARGE SCALE GENOMIC DNA]</scope>
    <source>
        <strain evidence="2 3">S00198</strain>
    </source>
</reference>
<feature type="domain" description="NAD-dependent epimerase/dehydratase" evidence="1">
    <location>
        <begin position="5"/>
        <end position="217"/>
    </location>
</feature>
<dbReference type="InterPro" id="IPR050177">
    <property type="entry name" value="Lipid_A_modif_metabolic_enz"/>
</dbReference>
<accession>A0A7X0UBB7</accession>
<evidence type="ECO:0000313" key="2">
    <source>
        <dbReference type="EMBL" id="MBB6562187.1"/>
    </source>
</evidence>
<evidence type="ECO:0000259" key="1">
    <source>
        <dbReference type="Pfam" id="PF01370"/>
    </source>
</evidence>
<dbReference type="Pfam" id="PF01370">
    <property type="entry name" value="Epimerase"/>
    <property type="match status" value="1"/>
</dbReference>
<dbReference type="Gene3D" id="3.40.50.720">
    <property type="entry name" value="NAD(P)-binding Rossmann-like Domain"/>
    <property type="match status" value="1"/>
</dbReference>
<name>A0A7X0UBB7_9BURK</name>
<dbReference type="AlphaFoldDB" id="A0A7X0UBB7"/>
<dbReference type="PANTHER" id="PTHR43245:SF13">
    <property type="entry name" value="UDP-D-APIOSE_UDP-D-XYLOSE SYNTHASE 2"/>
    <property type="match status" value="1"/>
</dbReference>
<dbReference type="PANTHER" id="PTHR43245">
    <property type="entry name" value="BIFUNCTIONAL POLYMYXIN RESISTANCE PROTEIN ARNA"/>
    <property type="match status" value="1"/>
</dbReference>
<protein>
    <submittedName>
        <fullName evidence="2">Nucleoside-diphosphate-sugar epimerase</fullName>
    </submittedName>
</protein>
<organism evidence="2 3">
    <name type="scientific">Acidovorax soli</name>
    <dbReference type="NCBI Taxonomy" id="592050"/>
    <lineage>
        <taxon>Bacteria</taxon>
        <taxon>Pseudomonadati</taxon>
        <taxon>Pseudomonadota</taxon>
        <taxon>Betaproteobacteria</taxon>
        <taxon>Burkholderiales</taxon>
        <taxon>Comamonadaceae</taxon>
        <taxon>Acidovorax</taxon>
    </lineage>
</organism>
<dbReference type="Proteomes" id="UP000575083">
    <property type="component" value="Unassembled WGS sequence"/>
</dbReference>
<evidence type="ECO:0000313" key="3">
    <source>
        <dbReference type="Proteomes" id="UP000575083"/>
    </source>
</evidence>
<proteinExistence type="predicted"/>
<dbReference type="EMBL" id="JACHLK010000011">
    <property type="protein sequence ID" value="MBB6562187.1"/>
    <property type="molecule type" value="Genomic_DNA"/>
</dbReference>